<gene>
    <name evidence="4" type="ORF">PS2015_1262</name>
</gene>
<dbReference type="SUPFAM" id="SSF101960">
    <property type="entry name" value="Stabilizer of iron transporter SufD"/>
    <property type="match status" value="1"/>
</dbReference>
<evidence type="ECO:0000259" key="3">
    <source>
        <dbReference type="Pfam" id="PF19295"/>
    </source>
</evidence>
<dbReference type="PANTHER" id="PTHR30508:SF1">
    <property type="entry name" value="UPF0051 PROTEIN ABCI8, CHLOROPLASTIC-RELATED"/>
    <property type="match status" value="1"/>
</dbReference>
<organism evidence="4 5">
    <name type="scientific">Pseudohongiella spirulinae</name>
    <dbReference type="NCBI Taxonomy" id="1249552"/>
    <lineage>
        <taxon>Bacteria</taxon>
        <taxon>Pseudomonadati</taxon>
        <taxon>Pseudomonadota</taxon>
        <taxon>Gammaproteobacteria</taxon>
        <taxon>Pseudomonadales</taxon>
        <taxon>Pseudohongiellaceae</taxon>
        <taxon>Pseudohongiella</taxon>
    </lineage>
</organism>
<feature type="domain" description="SUF system FeS cluster assembly SufBD core" evidence="2">
    <location>
        <begin position="208"/>
        <end position="449"/>
    </location>
</feature>
<evidence type="ECO:0000313" key="4">
    <source>
        <dbReference type="EMBL" id="ALO45921.1"/>
    </source>
</evidence>
<dbReference type="InterPro" id="IPR055346">
    <property type="entry name" value="Fe-S_cluster_assembly_SufBD"/>
</dbReference>
<sequence>MSEQVESLIRKDYAAGFHSAIESDTLAPGLDEDVVRFISAQKEEPQWMLEWRLKAYHAWREMTEPTWAHVHYPKIDFESISYYSSPKSMKNRPKSLDEVDPELLATYEKLGIPLHEQEALAGVAVDAVFDSVSVVTTFREKLHEAGVIFCPISEAIREYPELVQKYLGSVVPQKDNFYAALNSAVFSDGSFVYIPKGVRCPMELSTYFRINELNTGQFERTLIVADEGSHVSYLEGCTAPMRDENQLHAAVVELVALDNAKIKYSTVQNWYPGDKDGKGGIYNFVTKRGVAHTNAHISWTQVETGSAVTWKYPSCILKGDNSVGEFYSVALTNNFQQADTGTKMIHLGKNTRSTIIAKGISAGRSNSAYRGLVRINPAAEGARNFTQCDSLLIGDRCGAHTFPYIENRNASAVIEHEATTSKVSDDQMFLCQQRGLDAEKAVSMIVNGFCREVFKELPMEFAVEAGKLLEVSLEGSVG</sequence>
<reference evidence="4 5" key="1">
    <citation type="submission" date="2015-11" db="EMBL/GenBank/DDBJ databases">
        <authorList>
            <person name="Zhang Y."/>
            <person name="Guo Z."/>
        </authorList>
    </citation>
    <scope>NUCLEOTIDE SEQUENCE [LARGE SCALE GENOMIC DNA]</scope>
    <source>
        <strain evidence="4 5">KCTC 32221</strain>
    </source>
</reference>
<dbReference type="GO" id="GO:0016226">
    <property type="term" value="P:iron-sulfur cluster assembly"/>
    <property type="evidence" value="ECO:0007669"/>
    <property type="project" value="InterPro"/>
</dbReference>
<dbReference type="RefSeq" id="WP_058021413.1">
    <property type="nucleotide sequence ID" value="NZ_CP013189.1"/>
</dbReference>
<evidence type="ECO:0000313" key="5">
    <source>
        <dbReference type="Proteomes" id="UP000065641"/>
    </source>
</evidence>
<dbReference type="NCBIfam" id="TIGR01980">
    <property type="entry name" value="sufB"/>
    <property type="match status" value="1"/>
</dbReference>
<dbReference type="InterPro" id="IPR000825">
    <property type="entry name" value="SUF_FeS_clus_asmbl_SufBD_core"/>
</dbReference>
<evidence type="ECO:0000259" key="2">
    <source>
        <dbReference type="Pfam" id="PF01458"/>
    </source>
</evidence>
<dbReference type="PANTHER" id="PTHR30508">
    <property type="entry name" value="FES CLUSTER ASSEMBLY PROTEIN SUF"/>
    <property type="match status" value="1"/>
</dbReference>
<dbReference type="OrthoDB" id="9803529at2"/>
<dbReference type="KEGG" id="pspi:PS2015_1262"/>
<protein>
    <submittedName>
        <fullName evidence="4">FeS cluster assembly protein SufB</fullName>
    </submittedName>
</protein>
<accession>A0A0S2KC67</accession>
<dbReference type="NCBIfam" id="NF008773">
    <property type="entry name" value="PRK11814.1"/>
    <property type="match status" value="1"/>
</dbReference>
<comment type="similarity">
    <text evidence="1">Belongs to the iron-sulfur cluster assembly SufBD family.</text>
</comment>
<dbReference type="InterPro" id="IPR045595">
    <property type="entry name" value="SufBD_N"/>
</dbReference>
<dbReference type="PATRIC" id="fig|1249552.3.peg.1267"/>
<name>A0A0S2KC67_9GAMM</name>
<dbReference type="InterPro" id="IPR037284">
    <property type="entry name" value="SUF_FeS_clus_asmbl_SufBD_sf"/>
</dbReference>
<keyword evidence="5" id="KW-1185">Reference proteome</keyword>
<dbReference type="EMBL" id="CP013189">
    <property type="protein sequence ID" value="ALO45921.1"/>
    <property type="molecule type" value="Genomic_DNA"/>
</dbReference>
<dbReference type="AlphaFoldDB" id="A0A0S2KC67"/>
<dbReference type="InterPro" id="IPR010231">
    <property type="entry name" value="SUF_FeS_clus_asmbl_SufB"/>
</dbReference>
<dbReference type="Pfam" id="PF19295">
    <property type="entry name" value="SufBD_N"/>
    <property type="match status" value="1"/>
</dbReference>
<dbReference type="Proteomes" id="UP000065641">
    <property type="component" value="Chromosome"/>
</dbReference>
<feature type="domain" description="SUF system FeS cluster assembly SufBD N-terminal" evidence="3">
    <location>
        <begin position="142"/>
        <end position="200"/>
    </location>
</feature>
<evidence type="ECO:0000256" key="1">
    <source>
        <dbReference type="ARBA" id="ARBA00043967"/>
    </source>
</evidence>
<proteinExistence type="inferred from homology"/>
<dbReference type="STRING" id="1249552.PS2015_1262"/>
<dbReference type="Pfam" id="PF01458">
    <property type="entry name" value="SUFBD_core"/>
    <property type="match status" value="1"/>
</dbReference>